<organism evidence="14 15">
    <name type="scientific">Lutzomyia longipalpis</name>
    <name type="common">Sand fly</name>
    <dbReference type="NCBI Taxonomy" id="7200"/>
    <lineage>
        <taxon>Eukaryota</taxon>
        <taxon>Metazoa</taxon>
        <taxon>Ecdysozoa</taxon>
        <taxon>Arthropoda</taxon>
        <taxon>Hexapoda</taxon>
        <taxon>Insecta</taxon>
        <taxon>Pterygota</taxon>
        <taxon>Neoptera</taxon>
        <taxon>Endopterygota</taxon>
        <taxon>Diptera</taxon>
        <taxon>Nematocera</taxon>
        <taxon>Psychodoidea</taxon>
        <taxon>Psychodidae</taxon>
        <taxon>Lutzomyia</taxon>
        <taxon>Lutzomyia</taxon>
    </lineage>
</organism>
<dbReference type="EMBL" id="AJWK01003363">
    <property type="status" value="NOT_ANNOTATED_CDS"/>
    <property type="molecule type" value="Genomic_DNA"/>
</dbReference>
<dbReference type="Pfam" id="PF00001">
    <property type="entry name" value="7tm_1"/>
    <property type="match status" value="1"/>
</dbReference>
<keyword evidence="4 10" id="KW-0812">Transmembrane</keyword>
<evidence type="ECO:0000256" key="7">
    <source>
        <dbReference type="ARBA" id="ARBA00023136"/>
    </source>
</evidence>
<evidence type="ECO:0000256" key="4">
    <source>
        <dbReference type="ARBA" id="ARBA00022692"/>
    </source>
</evidence>
<evidence type="ECO:0000256" key="6">
    <source>
        <dbReference type="ARBA" id="ARBA00023040"/>
    </source>
</evidence>
<evidence type="ECO:0000256" key="1">
    <source>
        <dbReference type="ARBA" id="ARBA00004651"/>
    </source>
</evidence>
<evidence type="ECO:0000256" key="10">
    <source>
        <dbReference type="RuleBase" id="RU000688"/>
    </source>
</evidence>
<dbReference type="SUPFAM" id="SSF81321">
    <property type="entry name" value="Family A G protein-coupled receptor-like"/>
    <property type="match status" value="1"/>
</dbReference>
<dbReference type="PANTHER" id="PTHR24230:SF163">
    <property type="entry name" value="CORAZONIN RECEPTOR, ISOFORM B"/>
    <property type="match status" value="1"/>
</dbReference>
<evidence type="ECO:0000256" key="5">
    <source>
        <dbReference type="ARBA" id="ARBA00022989"/>
    </source>
</evidence>
<dbReference type="GO" id="GO:0005886">
    <property type="term" value="C:plasma membrane"/>
    <property type="evidence" value="ECO:0007669"/>
    <property type="project" value="UniProtKB-SubCell"/>
</dbReference>
<dbReference type="InterPro" id="IPR017452">
    <property type="entry name" value="GPCR_Rhodpsn_7TM"/>
</dbReference>
<comment type="similarity">
    <text evidence="2 10">Belongs to the G-protein coupled receptor 1 family.</text>
</comment>
<dbReference type="GO" id="GO:0035237">
    <property type="term" value="F:corazonin receptor activity"/>
    <property type="evidence" value="ECO:0007669"/>
    <property type="project" value="TreeGrafter"/>
</dbReference>
<name>A0A1B0CA74_LUTLO</name>
<reference evidence="13" key="2">
    <citation type="journal article" date="2020" name="BMC">
        <title>Leishmania infection induces a limited differential gene expression in the sand fly midgut.</title>
        <authorList>
            <person name="Coutinho-Abreu I.V."/>
            <person name="Serafim T.D."/>
            <person name="Meneses C."/>
            <person name="Kamhawi S."/>
            <person name="Oliveira F."/>
            <person name="Valenzuela J.G."/>
        </authorList>
    </citation>
    <scope>NUCLEOTIDE SEQUENCE</scope>
    <source>
        <strain evidence="13">Jacobina</strain>
        <tissue evidence="13">Midgut</tissue>
    </source>
</reference>
<dbReference type="EMBL" id="AJWK01003360">
    <property type="status" value="NOT_ANNOTATED_CDS"/>
    <property type="molecule type" value="Genomic_DNA"/>
</dbReference>
<reference evidence="14" key="3">
    <citation type="submission" date="2020-05" db="UniProtKB">
        <authorList>
            <consortium name="EnsemblMetazoa"/>
        </authorList>
    </citation>
    <scope>IDENTIFICATION</scope>
    <source>
        <strain evidence="14">Jacobina</strain>
    </source>
</reference>
<protein>
    <submittedName>
        <fullName evidence="13">Putative gonadotropin-releasing hormone receptor-like protein</fullName>
    </submittedName>
</protein>
<keyword evidence="7 11" id="KW-0472">Membrane</keyword>
<dbReference type="VEuPathDB" id="VectorBase:LLONM1_011712"/>
<dbReference type="Gene3D" id="1.20.1070.10">
    <property type="entry name" value="Rhodopsin 7-helix transmembrane proteins"/>
    <property type="match status" value="1"/>
</dbReference>
<evidence type="ECO:0000313" key="13">
    <source>
        <dbReference type="EMBL" id="MBC1172189.1"/>
    </source>
</evidence>
<dbReference type="EMBL" id="AJWK01003361">
    <property type="status" value="NOT_ANNOTATED_CDS"/>
    <property type="molecule type" value="Genomic_DNA"/>
</dbReference>
<evidence type="ECO:0000256" key="8">
    <source>
        <dbReference type="ARBA" id="ARBA00023170"/>
    </source>
</evidence>
<keyword evidence="3" id="KW-1003">Cell membrane</keyword>
<evidence type="ECO:0000259" key="12">
    <source>
        <dbReference type="PROSITE" id="PS50262"/>
    </source>
</evidence>
<dbReference type="PROSITE" id="PS50262">
    <property type="entry name" value="G_PROTEIN_RECEP_F1_2"/>
    <property type="match status" value="1"/>
</dbReference>
<dbReference type="EMBL" id="GITU01003486">
    <property type="protein sequence ID" value="MBC1172189.1"/>
    <property type="molecule type" value="Transcribed_RNA"/>
</dbReference>
<comment type="subcellular location">
    <subcellularLocation>
        <location evidence="1">Cell membrane</location>
        <topology evidence="1">Multi-pass membrane protein</topology>
    </subcellularLocation>
</comment>
<evidence type="ECO:0000256" key="2">
    <source>
        <dbReference type="ARBA" id="ARBA00010663"/>
    </source>
</evidence>
<keyword evidence="6 10" id="KW-0297">G-protein coupled receptor</keyword>
<dbReference type="InterPro" id="IPR000276">
    <property type="entry name" value="GPCR_Rhodpsn"/>
</dbReference>
<dbReference type="Proteomes" id="UP000092461">
    <property type="component" value="Unassembled WGS sequence"/>
</dbReference>
<feature type="transmembrane region" description="Helical" evidence="11">
    <location>
        <begin position="71"/>
        <end position="95"/>
    </location>
</feature>
<evidence type="ECO:0000313" key="15">
    <source>
        <dbReference type="Proteomes" id="UP000092461"/>
    </source>
</evidence>
<dbReference type="EMBL" id="AJWK01003362">
    <property type="status" value="NOT_ANNOTATED_CDS"/>
    <property type="molecule type" value="Genomic_DNA"/>
</dbReference>
<evidence type="ECO:0000256" key="11">
    <source>
        <dbReference type="SAM" id="Phobius"/>
    </source>
</evidence>
<keyword evidence="5 11" id="KW-1133">Transmembrane helix</keyword>
<evidence type="ECO:0000256" key="3">
    <source>
        <dbReference type="ARBA" id="ARBA00022475"/>
    </source>
</evidence>
<dbReference type="VEuPathDB" id="VectorBase:LLOJ000846"/>
<dbReference type="AlphaFoldDB" id="A0A1B0CA74"/>
<keyword evidence="9 10" id="KW-0807">Transducer</keyword>
<dbReference type="EnsemblMetazoa" id="LLOJ000846-RA">
    <property type="protein sequence ID" value="LLOJ000846-PA"/>
    <property type="gene ID" value="LLOJ000846"/>
</dbReference>
<feature type="domain" description="G-protein coupled receptors family 1 profile" evidence="12">
    <location>
        <begin position="43"/>
        <end position="166"/>
    </location>
</feature>
<dbReference type="PANTHER" id="PTHR24230">
    <property type="entry name" value="G-PROTEIN COUPLED RECEPTOR"/>
    <property type="match status" value="1"/>
</dbReference>
<keyword evidence="8 10" id="KW-0675">Receptor</keyword>
<sequence length="166" mass="18789">MEDDYFNGDDRGVNATISAPQFSDSSLVKVVVLSVMGIVAIVGNIATIYSIRKSKALRRVAMHNCTSIYHLITHLSIADLLVSGFCIVGEAAWSYTVQWRSTDFMCRSVKFLQMFSLYLSTYVLLLIGIDRWMAVKHPIKAFRLDIRCRIITVYIISLLFSLPQNK</sequence>
<evidence type="ECO:0000313" key="14">
    <source>
        <dbReference type="EnsemblMetazoa" id="LLOJ000846-PA"/>
    </source>
</evidence>
<reference evidence="15" key="1">
    <citation type="submission" date="2012-05" db="EMBL/GenBank/DDBJ databases">
        <title>Whole Genome Assembly of Lutzomyia longipalpis.</title>
        <authorList>
            <person name="Richards S."/>
            <person name="Qu C."/>
            <person name="Dillon R."/>
            <person name="Worley K."/>
            <person name="Scherer S."/>
            <person name="Batterton M."/>
            <person name="Taylor A."/>
            <person name="Hawes A."/>
            <person name="Hernandez B."/>
            <person name="Kovar C."/>
            <person name="Mandapat C."/>
            <person name="Pham C."/>
            <person name="Qu C."/>
            <person name="Jing C."/>
            <person name="Bess C."/>
            <person name="Bandaranaike D."/>
            <person name="Ngo D."/>
            <person name="Ongeri F."/>
            <person name="Arias F."/>
            <person name="Lara F."/>
            <person name="Weissenberger G."/>
            <person name="Kamau G."/>
            <person name="Han H."/>
            <person name="Shen H."/>
            <person name="Dinh H."/>
            <person name="Khalil I."/>
            <person name="Jones J."/>
            <person name="Shafer J."/>
            <person name="Jayaseelan J."/>
            <person name="Quiroz J."/>
            <person name="Blankenburg K."/>
            <person name="Nguyen L."/>
            <person name="Jackson L."/>
            <person name="Francisco L."/>
            <person name="Tang L.-Y."/>
            <person name="Pu L.-L."/>
            <person name="Perales L."/>
            <person name="Lorensuhewa L."/>
            <person name="Munidasa M."/>
            <person name="Coyle M."/>
            <person name="Taylor M."/>
            <person name="Puazo M."/>
            <person name="Firestine M."/>
            <person name="Scheel M."/>
            <person name="Javaid M."/>
            <person name="Wang M."/>
            <person name="Li M."/>
            <person name="Tabassum N."/>
            <person name="Saada N."/>
            <person name="Osuji N."/>
            <person name="Aqrawi P."/>
            <person name="Fu Q."/>
            <person name="Thornton R."/>
            <person name="Raj R."/>
            <person name="Goodspeed R."/>
            <person name="Mata R."/>
            <person name="Najjar R."/>
            <person name="Gubbala S."/>
            <person name="Lee S."/>
            <person name="Denson S."/>
            <person name="Patil S."/>
            <person name="Macmil S."/>
            <person name="Qi S."/>
            <person name="Matskevitch T."/>
            <person name="Palculict T."/>
            <person name="Mathew T."/>
            <person name="Vee V."/>
            <person name="Velamala V."/>
            <person name="Korchina V."/>
            <person name="Cai W."/>
            <person name="Liu W."/>
            <person name="Dai W."/>
            <person name="Zou X."/>
            <person name="Zhu Y."/>
            <person name="Zhang Y."/>
            <person name="Wu Y.-Q."/>
            <person name="Xin Y."/>
            <person name="Nazarath L."/>
            <person name="Kovar C."/>
            <person name="Han Y."/>
            <person name="Muzny D."/>
            <person name="Gibbs R."/>
        </authorList>
    </citation>
    <scope>NUCLEOTIDE SEQUENCE [LARGE SCALE GENOMIC DNA]</scope>
    <source>
        <strain evidence="15">Jacobina</strain>
    </source>
</reference>
<proteinExistence type="inferred from homology"/>
<dbReference type="PRINTS" id="PR00237">
    <property type="entry name" value="GPCRRHODOPSN"/>
</dbReference>
<evidence type="ECO:0000256" key="9">
    <source>
        <dbReference type="ARBA" id="ARBA00023224"/>
    </source>
</evidence>
<accession>A0A1B0CA74</accession>
<feature type="transmembrane region" description="Helical" evidence="11">
    <location>
        <begin position="30"/>
        <end position="51"/>
    </location>
</feature>
<dbReference type="PROSITE" id="PS00237">
    <property type="entry name" value="G_PROTEIN_RECEP_F1_1"/>
    <property type="match status" value="1"/>
</dbReference>
<feature type="transmembrane region" description="Helical" evidence="11">
    <location>
        <begin position="115"/>
        <end position="134"/>
    </location>
</feature>
<keyword evidence="15" id="KW-1185">Reference proteome</keyword>